<proteinExistence type="predicted"/>
<dbReference type="AlphaFoldDB" id="A0AA87W8M2"/>
<sequence>MCRLDLQILFHHRRDARSGFRGLSGDLVGGRRGDRLLHRHGPRNLQNFASSSYRFSLIAEVFHVVRIAACVAGVHPLGTRVYRSIDLPVTPS</sequence>
<dbReference type="Proteomes" id="UP000625079">
    <property type="component" value="Unassembled WGS sequence"/>
</dbReference>
<organism evidence="1 2">
    <name type="scientific">Bradyrhizobium guangdongense</name>
    <dbReference type="NCBI Taxonomy" id="1325090"/>
    <lineage>
        <taxon>Bacteria</taxon>
        <taxon>Pseudomonadati</taxon>
        <taxon>Pseudomonadota</taxon>
        <taxon>Alphaproteobacteria</taxon>
        <taxon>Hyphomicrobiales</taxon>
        <taxon>Nitrobacteraceae</taxon>
        <taxon>Bradyrhizobium</taxon>
    </lineage>
</organism>
<reference evidence="1" key="2">
    <citation type="submission" date="2022-12" db="EMBL/GenBank/DDBJ databases">
        <authorList>
            <person name="Sun Q."/>
            <person name="Zhou Y."/>
        </authorList>
    </citation>
    <scope>NUCLEOTIDE SEQUENCE</scope>
    <source>
        <strain evidence="1">CGMCC 1.15034</strain>
    </source>
</reference>
<evidence type="ECO:0000313" key="1">
    <source>
        <dbReference type="EMBL" id="GGI28925.1"/>
    </source>
</evidence>
<comment type="caution">
    <text evidence="1">The sequence shown here is derived from an EMBL/GenBank/DDBJ whole genome shotgun (WGS) entry which is preliminary data.</text>
</comment>
<reference evidence="1" key="1">
    <citation type="journal article" date="2014" name="Int. J. Syst. Evol. Microbiol.">
        <title>Complete genome sequence of Corynebacterium casei LMG S-19264T (=DSM 44701T), isolated from a smear-ripened cheese.</title>
        <authorList>
            <consortium name="US DOE Joint Genome Institute (JGI-PGF)"/>
            <person name="Walter F."/>
            <person name="Albersmeier A."/>
            <person name="Kalinowski J."/>
            <person name="Ruckert C."/>
        </authorList>
    </citation>
    <scope>NUCLEOTIDE SEQUENCE</scope>
    <source>
        <strain evidence="1">CGMCC 1.15034</strain>
    </source>
</reference>
<gene>
    <name evidence="1" type="ORF">GCM10010987_51840</name>
</gene>
<name>A0AA87W8M2_9BRAD</name>
<accession>A0AA87W8M2</accession>
<protein>
    <submittedName>
        <fullName evidence="1">Uncharacterized protein</fullName>
    </submittedName>
</protein>
<dbReference type="EMBL" id="BMHC01000013">
    <property type="protein sequence ID" value="GGI28925.1"/>
    <property type="molecule type" value="Genomic_DNA"/>
</dbReference>
<evidence type="ECO:0000313" key="2">
    <source>
        <dbReference type="Proteomes" id="UP000625079"/>
    </source>
</evidence>